<evidence type="ECO:0000256" key="5">
    <source>
        <dbReference type="ARBA" id="ARBA00022694"/>
    </source>
</evidence>
<dbReference type="NCBIfam" id="NF007972">
    <property type="entry name" value="PRK10696.1"/>
    <property type="match status" value="1"/>
</dbReference>
<evidence type="ECO:0000256" key="10">
    <source>
        <dbReference type="ARBA" id="ARBA00022884"/>
    </source>
</evidence>
<comment type="subunit">
    <text evidence="13">Homodimer.</text>
</comment>
<dbReference type="EMBL" id="RBQG01000023">
    <property type="protein sequence ID" value="RMP18594.1"/>
    <property type="molecule type" value="Genomic_DNA"/>
</dbReference>
<keyword evidence="4 13" id="KW-0808">Transferase</keyword>
<dbReference type="InterPro" id="IPR012089">
    <property type="entry name" value="tRNA_Cyd_32_2_STrfase"/>
</dbReference>
<comment type="catalytic activity">
    <reaction evidence="13">
        <text>cytidine(32) in tRNA + S-sulfanyl-L-cysteinyl-[cysteine desulfurase] + AH2 + ATP = 2-thiocytidine(32) in tRNA + L-cysteinyl-[cysteine desulfurase] + A + AMP + diphosphate + H(+)</text>
        <dbReference type="Rhea" id="RHEA:57048"/>
        <dbReference type="Rhea" id="RHEA-COMP:10288"/>
        <dbReference type="Rhea" id="RHEA-COMP:12157"/>
        <dbReference type="Rhea" id="RHEA-COMP:12158"/>
        <dbReference type="Rhea" id="RHEA-COMP:14821"/>
        <dbReference type="ChEBI" id="CHEBI:13193"/>
        <dbReference type="ChEBI" id="CHEBI:15378"/>
        <dbReference type="ChEBI" id="CHEBI:17499"/>
        <dbReference type="ChEBI" id="CHEBI:29950"/>
        <dbReference type="ChEBI" id="CHEBI:30616"/>
        <dbReference type="ChEBI" id="CHEBI:33019"/>
        <dbReference type="ChEBI" id="CHEBI:61963"/>
        <dbReference type="ChEBI" id="CHEBI:82748"/>
        <dbReference type="ChEBI" id="CHEBI:141453"/>
        <dbReference type="ChEBI" id="CHEBI:456215"/>
    </reaction>
</comment>
<keyword evidence="10 13" id="KW-0694">RNA-binding</keyword>
<sequence>MGFFRPEFCRGLFRAGLAAEHQRLAAAAAQVAPALANHAVALGRERKVAVRARAAVNVTDHAAPLDGIGVAAVGRQFIDAAHDQLPFFAMRLNAAAKQLVGDQVRNFVRDCLAQEVFGVFLIQLRIEAQQVLVQVRDTGLLTAQLEADHRAFEGAFEEGFGLLVTGFNAGIELFVHALWVSSAPSMPQCRYALTTPAARWSFQALAVERHHRWQGRPVRSLFNPLSVMRKMTAFSHVIGGYLQYMGTLSVNQNKLQKRLRRLAGEAVADFNMIEEGDKVMVCLSGGKDSYTLLDVLMHFQKVAPIRFDIVAVNMDQKQPGFPEHVLPAYLKELGVEYHIVEKDTYSVVKELIPEGKTTCSLCSRLRRGTLYTFADQIGATKMALGHHRDDIIETFFLNMFFNGALKAMPPKLRADDGRNVVIRPLAYCHEKDIQAYSDLKQFPIIPCNLCGSQENLQRQVVKDMLLDWERKTPGRTESIFRALQNVQPSQLADRNLFDFSQLRIDETAASRFVNVVNI</sequence>
<dbReference type="GO" id="GO:0000049">
    <property type="term" value="F:tRNA binding"/>
    <property type="evidence" value="ECO:0007669"/>
    <property type="project" value="UniProtKB-KW"/>
</dbReference>
<organism evidence="15 16">
    <name type="scientific">Pseudomonas syringae pv. delphinii</name>
    <dbReference type="NCBI Taxonomy" id="192088"/>
    <lineage>
        <taxon>Bacteria</taxon>
        <taxon>Pseudomonadati</taxon>
        <taxon>Pseudomonadota</taxon>
        <taxon>Gammaproteobacteria</taxon>
        <taxon>Pseudomonadales</taxon>
        <taxon>Pseudomonadaceae</taxon>
        <taxon>Pseudomonas</taxon>
    </lineage>
</organism>
<evidence type="ECO:0000256" key="2">
    <source>
        <dbReference type="ARBA" id="ARBA00022490"/>
    </source>
</evidence>
<dbReference type="GO" id="GO:0051539">
    <property type="term" value="F:4 iron, 4 sulfur cluster binding"/>
    <property type="evidence" value="ECO:0007669"/>
    <property type="project" value="UniProtKB-UniRule"/>
</dbReference>
<evidence type="ECO:0000256" key="9">
    <source>
        <dbReference type="ARBA" id="ARBA00022842"/>
    </source>
</evidence>
<evidence type="ECO:0000256" key="8">
    <source>
        <dbReference type="ARBA" id="ARBA00022840"/>
    </source>
</evidence>
<comment type="function">
    <text evidence="13">Catalyzes the ATP-dependent 2-thiolation of cytidine in position 32 of tRNA, to form 2-thiocytidine (s(2)C32). The sulfur atoms are provided by the cysteine/cysteine desulfurase (IscS) system.</text>
</comment>
<evidence type="ECO:0000259" key="14">
    <source>
        <dbReference type="Pfam" id="PF01171"/>
    </source>
</evidence>
<reference evidence="15 16" key="1">
    <citation type="submission" date="2018-08" db="EMBL/GenBank/DDBJ databases">
        <title>Recombination of ecologically and evolutionarily significant loci maintains genetic cohesion in the Pseudomonas syringae species complex.</title>
        <authorList>
            <person name="Dillon M."/>
            <person name="Thakur S."/>
            <person name="Almeida R.N.D."/>
            <person name="Weir B.S."/>
            <person name="Guttman D.S."/>
        </authorList>
    </citation>
    <scope>NUCLEOTIDE SEQUENCE [LARGE SCALE GENOMIC DNA]</scope>
    <source>
        <strain evidence="15 16">ICMP 4330</strain>
    </source>
</reference>
<feature type="binding site" evidence="13">
    <location>
        <position position="362"/>
    </location>
    <ligand>
        <name>[4Fe-4S] cluster</name>
        <dbReference type="ChEBI" id="CHEBI:49883"/>
    </ligand>
</feature>
<dbReference type="GO" id="GO:0034227">
    <property type="term" value="P:tRNA thio-modification"/>
    <property type="evidence" value="ECO:0007669"/>
    <property type="project" value="UniProtKB-UniRule"/>
</dbReference>
<dbReference type="CDD" id="cd24138">
    <property type="entry name" value="TtcA-like"/>
    <property type="match status" value="1"/>
</dbReference>
<comment type="cofactor">
    <cofactor evidence="13">
        <name>[4Fe-4S] cluster</name>
        <dbReference type="ChEBI" id="CHEBI:49883"/>
    </cofactor>
    <text evidence="13">Binds 1 [4Fe-4S] cluster per subunit. The cluster is chelated by three Cys residues, the fourth Fe has a free coordination site that may bind a sulfur atom transferred from the persulfide of IscS.</text>
</comment>
<dbReference type="Gene3D" id="3.40.50.620">
    <property type="entry name" value="HUPs"/>
    <property type="match status" value="1"/>
</dbReference>
<feature type="binding site" evidence="13">
    <location>
        <position position="359"/>
    </location>
    <ligand>
        <name>[4Fe-4S] cluster</name>
        <dbReference type="ChEBI" id="CHEBI:49883"/>
    </ligand>
</feature>
<protein>
    <recommendedName>
        <fullName evidence="13">tRNA-cytidine(32) 2-sulfurtransferase</fullName>
        <ecNumber evidence="13">2.8.1.-</ecNumber>
    </recommendedName>
    <alternativeName>
        <fullName evidence="13">Two-thiocytidine biosynthesis protein A</fullName>
    </alternativeName>
    <alternativeName>
        <fullName evidence="13">tRNA 2-thiocytidine biosynthesis protein TtcA</fullName>
    </alternativeName>
</protein>
<dbReference type="HAMAP" id="MF_01850">
    <property type="entry name" value="TtcA"/>
    <property type="match status" value="1"/>
</dbReference>
<comment type="caution">
    <text evidence="15">The sequence shown here is derived from an EMBL/GenBank/DDBJ whole genome shotgun (WGS) entry which is preliminary data.</text>
</comment>
<keyword evidence="2 13" id="KW-0963">Cytoplasm</keyword>
<evidence type="ECO:0000256" key="3">
    <source>
        <dbReference type="ARBA" id="ARBA00022555"/>
    </source>
</evidence>
<comment type="similarity">
    <text evidence="13">Belongs to the TtcA family.</text>
</comment>
<dbReference type="GO" id="GO:0016783">
    <property type="term" value="F:sulfurtransferase activity"/>
    <property type="evidence" value="ECO:0007669"/>
    <property type="project" value="UniProtKB-UniRule"/>
</dbReference>
<keyword evidence="3 13" id="KW-0820">tRNA-binding</keyword>
<name>A0A3M4BJJ4_9PSED</name>
<evidence type="ECO:0000256" key="13">
    <source>
        <dbReference type="HAMAP-Rule" id="MF_01850"/>
    </source>
</evidence>
<keyword evidence="12 13" id="KW-0411">Iron-sulfur</keyword>
<dbReference type="SUPFAM" id="SSF52402">
    <property type="entry name" value="Adenine nucleotide alpha hydrolases-like"/>
    <property type="match status" value="1"/>
</dbReference>
<evidence type="ECO:0000256" key="11">
    <source>
        <dbReference type="ARBA" id="ARBA00023004"/>
    </source>
</evidence>
<feature type="domain" description="tRNA(Ile)-lysidine/2-thiocytidine synthase N-terminal" evidence="14">
    <location>
        <begin position="278"/>
        <end position="441"/>
    </location>
</feature>
<dbReference type="GO" id="GO:0000287">
    <property type="term" value="F:magnesium ion binding"/>
    <property type="evidence" value="ECO:0007669"/>
    <property type="project" value="UniProtKB-UniRule"/>
</dbReference>
<keyword evidence="6 13" id="KW-0479">Metal-binding</keyword>
<evidence type="ECO:0000256" key="4">
    <source>
        <dbReference type="ARBA" id="ARBA00022679"/>
    </source>
</evidence>
<evidence type="ECO:0000256" key="6">
    <source>
        <dbReference type="ARBA" id="ARBA00022723"/>
    </source>
</evidence>
<dbReference type="InterPro" id="IPR014729">
    <property type="entry name" value="Rossmann-like_a/b/a_fold"/>
</dbReference>
<keyword evidence="5 13" id="KW-0819">tRNA processing</keyword>
<keyword evidence="1 13" id="KW-0004">4Fe-4S</keyword>
<evidence type="ECO:0000256" key="1">
    <source>
        <dbReference type="ARBA" id="ARBA00022485"/>
    </source>
</evidence>
<keyword evidence="9 13" id="KW-0460">Magnesium</keyword>
<feature type="short sequence motif" description="PP-loop motif" evidence="13">
    <location>
        <begin position="284"/>
        <end position="289"/>
    </location>
</feature>
<gene>
    <name evidence="13" type="primary">ttcA</name>
    <name evidence="15" type="ORF">ALQ28_04173</name>
</gene>
<evidence type="ECO:0000256" key="12">
    <source>
        <dbReference type="ARBA" id="ARBA00023014"/>
    </source>
</evidence>
<dbReference type="PANTHER" id="PTHR43686">
    <property type="entry name" value="SULFURTRANSFERASE-RELATED"/>
    <property type="match status" value="1"/>
</dbReference>
<comment type="miscellaneous">
    <text evidence="13">The thiolation reaction likely consists of two steps: a first activation step by ATP to form an adenylated intermediate of the target base of tRNA, and a second nucleophilic substitution step of the sulfur (S) atom supplied by the hydrosulfide attached to the Fe-S cluster.</text>
</comment>
<comment type="cofactor">
    <cofactor evidence="13">
        <name>Mg(2+)</name>
        <dbReference type="ChEBI" id="CHEBI:18420"/>
    </cofactor>
</comment>
<dbReference type="PANTHER" id="PTHR43686:SF1">
    <property type="entry name" value="AMINOTRAN_5 DOMAIN-CONTAINING PROTEIN"/>
    <property type="match status" value="1"/>
</dbReference>
<proteinExistence type="inferred from homology"/>
<keyword evidence="7 13" id="KW-0547">Nucleotide-binding</keyword>
<dbReference type="Pfam" id="PF01171">
    <property type="entry name" value="ATP_bind_3"/>
    <property type="match status" value="1"/>
</dbReference>
<keyword evidence="11 13" id="KW-0408">Iron</keyword>
<keyword evidence="8 13" id="KW-0067">ATP-binding</keyword>
<evidence type="ECO:0000313" key="16">
    <source>
        <dbReference type="Proteomes" id="UP000267908"/>
    </source>
</evidence>
<dbReference type="GO" id="GO:0005524">
    <property type="term" value="F:ATP binding"/>
    <property type="evidence" value="ECO:0007669"/>
    <property type="project" value="UniProtKB-UniRule"/>
</dbReference>
<feature type="binding site" evidence="13">
    <location>
        <position position="450"/>
    </location>
    <ligand>
        <name>[4Fe-4S] cluster</name>
        <dbReference type="ChEBI" id="CHEBI:49883"/>
    </ligand>
</feature>
<evidence type="ECO:0000256" key="7">
    <source>
        <dbReference type="ARBA" id="ARBA00022741"/>
    </source>
</evidence>
<dbReference type="EC" id="2.8.1.-" evidence="13"/>
<dbReference type="AlphaFoldDB" id="A0A3M4BJJ4"/>
<accession>A0A3M4BJJ4</accession>
<dbReference type="GO" id="GO:0005737">
    <property type="term" value="C:cytoplasm"/>
    <property type="evidence" value="ECO:0007669"/>
    <property type="project" value="UniProtKB-SubCell"/>
</dbReference>
<comment type="pathway">
    <text evidence="13">tRNA modification.</text>
</comment>
<comment type="subcellular location">
    <subcellularLocation>
        <location evidence="13">Cytoplasm</location>
    </subcellularLocation>
</comment>
<dbReference type="InterPro" id="IPR011063">
    <property type="entry name" value="TilS/TtcA_N"/>
</dbReference>
<dbReference type="Proteomes" id="UP000267908">
    <property type="component" value="Unassembled WGS sequence"/>
</dbReference>
<evidence type="ECO:0000313" key="15">
    <source>
        <dbReference type="EMBL" id="RMP18594.1"/>
    </source>
</evidence>